<name>A0A6P1D0K2_9NOCA</name>
<evidence type="ECO:0000259" key="1">
    <source>
        <dbReference type="Pfam" id="PF13454"/>
    </source>
</evidence>
<evidence type="ECO:0000313" key="3">
    <source>
        <dbReference type="Proteomes" id="UP000471166"/>
    </source>
</evidence>
<dbReference type="Pfam" id="PF13454">
    <property type="entry name" value="NAD_binding_9"/>
    <property type="match status" value="1"/>
</dbReference>
<evidence type="ECO:0000313" key="2">
    <source>
        <dbReference type="EMBL" id="NEW37096.1"/>
    </source>
</evidence>
<gene>
    <name evidence="2" type="ORF">GV791_31770</name>
</gene>
<comment type="caution">
    <text evidence="2">The sequence shown here is derived from an EMBL/GenBank/DDBJ whole genome shotgun (WGS) entry which is preliminary data.</text>
</comment>
<reference evidence="2 3" key="1">
    <citation type="submission" date="2020-01" db="EMBL/GenBank/DDBJ databases">
        <title>Genetics and antimicrobial susceptibilities of Nocardia species isolated from the soil; a comparison with species isolated from humans.</title>
        <authorList>
            <person name="Carrasco G."/>
            <person name="Monzon S."/>
            <person name="Sansegundo M."/>
            <person name="Garcia E."/>
            <person name="Garrido N."/>
            <person name="Medina M.J."/>
            <person name="Villalon P."/>
            <person name="Ramirez-Arocha A.C."/>
            <person name="Jimenez P."/>
            <person name="Cuesta I."/>
            <person name="Valdezate S."/>
        </authorList>
    </citation>
    <scope>NUCLEOTIDE SEQUENCE [LARGE SCALE GENOMIC DNA]</scope>
    <source>
        <strain evidence="2 3">CNM20110626</strain>
    </source>
</reference>
<sequence length="104" mass="11619">MENAADAHDLFAVTSQRLRRLIPFDAAVWRGRAYQPDAASVRVNAPPAIMSVRAGDRTHYEHWLRERHGDDTKFLDDGLGVTLVPRGVYGDYLEQTATAALARL</sequence>
<organism evidence="2 3">
    <name type="scientific">Nocardia cyriacigeorgica</name>
    <dbReference type="NCBI Taxonomy" id="135487"/>
    <lineage>
        <taxon>Bacteria</taxon>
        <taxon>Bacillati</taxon>
        <taxon>Actinomycetota</taxon>
        <taxon>Actinomycetes</taxon>
        <taxon>Mycobacteriales</taxon>
        <taxon>Nocardiaceae</taxon>
        <taxon>Nocardia</taxon>
    </lineage>
</organism>
<dbReference type="AlphaFoldDB" id="A0A6P1D0K2"/>
<protein>
    <submittedName>
        <fullName evidence="2">FAD/NAD(P)-binding protein</fullName>
    </submittedName>
</protein>
<feature type="non-terminal residue" evidence="2">
    <location>
        <position position="104"/>
    </location>
</feature>
<dbReference type="Proteomes" id="UP000471166">
    <property type="component" value="Unassembled WGS sequence"/>
</dbReference>
<accession>A0A6P1D0K2</accession>
<feature type="domain" description="FAD-dependent urate hydroxylase HpyO/Asp monooxygenase CreE-like FAD/NAD(P)-binding" evidence="1">
    <location>
        <begin position="27"/>
        <end position="104"/>
    </location>
</feature>
<dbReference type="InterPro" id="IPR038732">
    <property type="entry name" value="HpyO/CreE_NAD-binding"/>
</dbReference>
<proteinExistence type="predicted"/>
<dbReference type="EMBL" id="JAAGVB010000393">
    <property type="protein sequence ID" value="NEW37096.1"/>
    <property type="molecule type" value="Genomic_DNA"/>
</dbReference>